<evidence type="ECO:0000313" key="2">
    <source>
        <dbReference type="EMBL" id="KAK8938790.1"/>
    </source>
</evidence>
<evidence type="ECO:0008006" key="4">
    <source>
        <dbReference type="Google" id="ProtNLM"/>
    </source>
</evidence>
<name>A0AAP0BGJ3_9ASPA</name>
<dbReference type="Proteomes" id="UP001418222">
    <property type="component" value="Unassembled WGS sequence"/>
</dbReference>
<accession>A0AAP0BGJ3</accession>
<sequence>MAEMDGEPGSPDHELLNQPPLKRKSDIVDAAEGEVDRTVKHRKPDSPPLEVLGDDADQVERIKDESASQNGNVAEEKAKSVLSAADKGKGKMVLADEEDSDDAVGRKDSSDDEDGSSEDSDESVQGGDGDDDDSDFSDDPLTEVDLENILPVRIRRRNPVRPGAYLVGDRESDDEDDDSDDGGDDELDDDGDDQEELAEDESKNVGTPEK</sequence>
<protein>
    <recommendedName>
        <fullName evidence="4">Histone chaperone domain-containing protein</fullName>
    </recommendedName>
</protein>
<evidence type="ECO:0000256" key="1">
    <source>
        <dbReference type="SAM" id="MobiDB-lite"/>
    </source>
</evidence>
<dbReference type="PANTHER" id="PTHR36899">
    <property type="entry name" value="OS04G0395700 PROTEIN"/>
    <property type="match status" value="1"/>
</dbReference>
<organism evidence="2 3">
    <name type="scientific">Platanthera zijinensis</name>
    <dbReference type="NCBI Taxonomy" id="2320716"/>
    <lineage>
        <taxon>Eukaryota</taxon>
        <taxon>Viridiplantae</taxon>
        <taxon>Streptophyta</taxon>
        <taxon>Embryophyta</taxon>
        <taxon>Tracheophyta</taxon>
        <taxon>Spermatophyta</taxon>
        <taxon>Magnoliopsida</taxon>
        <taxon>Liliopsida</taxon>
        <taxon>Asparagales</taxon>
        <taxon>Orchidaceae</taxon>
        <taxon>Orchidoideae</taxon>
        <taxon>Orchideae</taxon>
        <taxon>Orchidinae</taxon>
        <taxon>Platanthera</taxon>
    </lineage>
</organism>
<dbReference type="AlphaFoldDB" id="A0AAP0BGJ3"/>
<comment type="caution">
    <text evidence="2">The sequence shown here is derived from an EMBL/GenBank/DDBJ whole genome shotgun (WGS) entry which is preliminary data.</text>
</comment>
<keyword evidence="3" id="KW-1185">Reference proteome</keyword>
<dbReference type="EMBL" id="JBBWWQ010000009">
    <property type="protein sequence ID" value="KAK8938790.1"/>
    <property type="molecule type" value="Genomic_DNA"/>
</dbReference>
<feature type="compositionally biased region" description="Acidic residues" evidence="1">
    <location>
        <begin position="171"/>
        <end position="199"/>
    </location>
</feature>
<feature type="region of interest" description="Disordered" evidence="1">
    <location>
        <begin position="1"/>
        <end position="210"/>
    </location>
</feature>
<reference evidence="2 3" key="1">
    <citation type="journal article" date="2022" name="Nat. Plants">
        <title>Genomes of leafy and leafless Platanthera orchids illuminate the evolution of mycoheterotrophy.</title>
        <authorList>
            <person name="Li M.H."/>
            <person name="Liu K.W."/>
            <person name="Li Z."/>
            <person name="Lu H.C."/>
            <person name="Ye Q.L."/>
            <person name="Zhang D."/>
            <person name="Wang J.Y."/>
            <person name="Li Y.F."/>
            <person name="Zhong Z.M."/>
            <person name="Liu X."/>
            <person name="Yu X."/>
            <person name="Liu D.K."/>
            <person name="Tu X.D."/>
            <person name="Liu B."/>
            <person name="Hao Y."/>
            <person name="Liao X.Y."/>
            <person name="Jiang Y.T."/>
            <person name="Sun W.H."/>
            <person name="Chen J."/>
            <person name="Chen Y.Q."/>
            <person name="Ai Y."/>
            <person name="Zhai J.W."/>
            <person name="Wu S.S."/>
            <person name="Zhou Z."/>
            <person name="Hsiao Y.Y."/>
            <person name="Wu W.L."/>
            <person name="Chen Y.Y."/>
            <person name="Lin Y.F."/>
            <person name="Hsu J.L."/>
            <person name="Li C.Y."/>
            <person name="Wang Z.W."/>
            <person name="Zhao X."/>
            <person name="Zhong W.Y."/>
            <person name="Ma X.K."/>
            <person name="Ma L."/>
            <person name="Huang J."/>
            <person name="Chen G.Z."/>
            <person name="Huang M.Z."/>
            <person name="Huang L."/>
            <person name="Peng D.H."/>
            <person name="Luo Y.B."/>
            <person name="Zou S.Q."/>
            <person name="Chen S.P."/>
            <person name="Lan S."/>
            <person name="Tsai W.C."/>
            <person name="Van de Peer Y."/>
            <person name="Liu Z.J."/>
        </authorList>
    </citation>
    <scope>NUCLEOTIDE SEQUENCE [LARGE SCALE GENOMIC DNA]</scope>
    <source>
        <strain evidence="2">Lor287</strain>
    </source>
</reference>
<feature type="compositionally biased region" description="Basic and acidic residues" evidence="1">
    <location>
        <begin position="200"/>
        <end position="210"/>
    </location>
</feature>
<proteinExistence type="predicted"/>
<gene>
    <name evidence="2" type="ORF">KSP39_PZI011351</name>
</gene>
<evidence type="ECO:0000313" key="3">
    <source>
        <dbReference type="Proteomes" id="UP001418222"/>
    </source>
</evidence>
<dbReference type="PANTHER" id="PTHR36899:SF3">
    <property type="entry name" value="F13K23.8 PROTEIN"/>
    <property type="match status" value="1"/>
</dbReference>
<feature type="compositionally biased region" description="Acidic residues" evidence="1">
    <location>
        <begin position="110"/>
        <end position="146"/>
    </location>
</feature>